<dbReference type="AlphaFoldDB" id="A0A8F1SA25"/>
<evidence type="ECO:0000313" key="2">
    <source>
        <dbReference type="Proteomes" id="UP000677117"/>
    </source>
</evidence>
<keyword evidence="2" id="KW-1185">Reference proteome</keyword>
<protein>
    <submittedName>
        <fullName evidence="1">Uncharacterized protein</fullName>
    </submittedName>
</protein>
<gene>
    <name evidence="1" type="ORF">KOY49_03020</name>
</gene>
<dbReference type="EMBL" id="CP076459">
    <property type="protein sequence ID" value="QWQ31148.1"/>
    <property type="molecule type" value="Genomic_DNA"/>
</dbReference>
<sequence length="112" mass="13314">MDEDKIQARRREQDEEATRRRASILGLQYLDGREFEDTLPLLKGVLTIEEMYKGRLVPLAFNEEDQSYRFGVTSQTSESLMKRMRDQYVENGKRIFFFLNFWFGVSVNYAQV</sequence>
<organism evidence="1 2">
    <name type="scientific">Candidatus Minimicrobia vallesae</name>
    <dbReference type="NCBI Taxonomy" id="2841264"/>
    <lineage>
        <taxon>Bacteria</taxon>
        <taxon>Candidatus Saccharimonadota</taxon>
        <taxon>Candidatus Saccharimonadota incertae sedis</taxon>
        <taxon>Candidatus Minimicrobia</taxon>
    </lineage>
</organism>
<accession>A0A8F1SA25</accession>
<dbReference type="Proteomes" id="UP000677117">
    <property type="component" value="Chromosome"/>
</dbReference>
<evidence type="ECO:0000313" key="1">
    <source>
        <dbReference type="EMBL" id="QWQ31148.1"/>
    </source>
</evidence>
<reference evidence="1" key="1">
    <citation type="submission" date="2021-06" db="EMBL/GenBank/DDBJ databases">
        <title>An adapted protocol for Saccharibacteria cultivation: two new species join this phylum of Candidate Phyla Radiations.</title>
        <authorList>
            <person name="Ibrahim A."/>
            <person name="Maatouk M."/>
            <person name="Raoult D."/>
            <person name="Bittar F."/>
        </authorList>
    </citation>
    <scope>NUCLEOTIDE SEQUENCE</scope>
    <source>
        <strain evidence="1">IHU2</strain>
    </source>
</reference>
<dbReference type="KEGG" id="mvl:KOY49_03020"/>
<proteinExistence type="predicted"/>
<dbReference type="RefSeq" id="WP_232735950.1">
    <property type="nucleotide sequence ID" value="NZ_CP076459.1"/>
</dbReference>
<name>A0A8F1SA25_9BACT</name>